<feature type="compositionally biased region" description="Low complexity" evidence="1">
    <location>
        <begin position="78"/>
        <end position="94"/>
    </location>
</feature>
<proteinExistence type="predicted"/>
<evidence type="ECO:0000256" key="1">
    <source>
        <dbReference type="SAM" id="MobiDB-lite"/>
    </source>
</evidence>
<keyword evidence="4" id="KW-1185">Reference proteome</keyword>
<organism evidence="3 4">
    <name type="scientific">Autumnicola tepida</name>
    <dbReference type="NCBI Taxonomy" id="3075595"/>
    <lineage>
        <taxon>Bacteria</taxon>
        <taxon>Pseudomonadati</taxon>
        <taxon>Bacteroidota</taxon>
        <taxon>Flavobacteriia</taxon>
        <taxon>Flavobacteriales</taxon>
        <taxon>Flavobacteriaceae</taxon>
        <taxon>Autumnicola</taxon>
    </lineage>
</organism>
<gene>
    <name evidence="3" type="ORF">RM553_16885</name>
</gene>
<reference evidence="3 4" key="1">
    <citation type="submission" date="2023-09" db="EMBL/GenBank/DDBJ databases">
        <authorList>
            <person name="Rey-Velasco X."/>
        </authorList>
    </citation>
    <scope>NUCLEOTIDE SEQUENCE [LARGE SCALE GENOMIC DNA]</scope>
    <source>
        <strain evidence="3 4">F363</strain>
    </source>
</reference>
<feature type="signal peptide" evidence="2">
    <location>
        <begin position="1"/>
        <end position="22"/>
    </location>
</feature>
<sequence length="94" mass="10281">MKKSKILMPVMAFVMAIGLAFANKANVQSAGWINLDGVATQLNDDPCNGTGFSCRVTFEDDEQERIFTVYTNQSLQTPKPSSSLSPHSLPEMPD</sequence>
<dbReference type="Proteomes" id="UP001262889">
    <property type="component" value="Unassembled WGS sequence"/>
</dbReference>
<name>A0ABU3CE32_9FLAO</name>
<dbReference type="EMBL" id="JAVRHQ010000028">
    <property type="protein sequence ID" value="MDT0644518.1"/>
    <property type="molecule type" value="Genomic_DNA"/>
</dbReference>
<evidence type="ECO:0000313" key="3">
    <source>
        <dbReference type="EMBL" id="MDT0644518.1"/>
    </source>
</evidence>
<feature type="region of interest" description="Disordered" evidence="1">
    <location>
        <begin position="71"/>
        <end position="94"/>
    </location>
</feature>
<dbReference type="InterPro" id="IPR045391">
    <property type="entry name" value="DUF6520"/>
</dbReference>
<dbReference type="Pfam" id="PF20130">
    <property type="entry name" value="DUF6520"/>
    <property type="match status" value="1"/>
</dbReference>
<accession>A0ABU3CE32</accession>
<dbReference type="RefSeq" id="WP_311536135.1">
    <property type="nucleotide sequence ID" value="NZ_JAVRHQ010000028.1"/>
</dbReference>
<keyword evidence="2" id="KW-0732">Signal</keyword>
<comment type="caution">
    <text evidence="3">The sequence shown here is derived from an EMBL/GenBank/DDBJ whole genome shotgun (WGS) entry which is preliminary data.</text>
</comment>
<feature type="chain" id="PRO_5045725116" evidence="2">
    <location>
        <begin position="23"/>
        <end position="94"/>
    </location>
</feature>
<protein>
    <submittedName>
        <fullName evidence="3">DUF6520 family protein</fullName>
    </submittedName>
</protein>
<evidence type="ECO:0000313" key="4">
    <source>
        <dbReference type="Proteomes" id="UP001262889"/>
    </source>
</evidence>
<evidence type="ECO:0000256" key="2">
    <source>
        <dbReference type="SAM" id="SignalP"/>
    </source>
</evidence>